<dbReference type="InterPro" id="IPR039374">
    <property type="entry name" value="SIP_fam"/>
</dbReference>
<dbReference type="Pfam" id="PF08021">
    <property type="entry name" value="FAD_binding_9"/>
    <property type="match status" value="2"/>
</dbReference>
<dbReference type="Gene3D" id="2.40.30.10">
    <property type="entry name" value="Translation factors"/>
    <property type="match status" value="1"/>
</dbReference>
<dbReference type="GO" id="GO:0016491">
    <property type="term" value="F:oxidoreductase activity"/>
    <property type="evidence" value="ECO:0007669"/>
    <property type="project" value="InterPro"/>
</dbReference>
<dbReference type="PANTHER" id="PTHR30157:SF0">
    <property type="entry name" value="NADPH-DEPENDENT FERRIC-CHELATE REDUCTASE"/>
    <property type="match status" value="1"/>
</dbReference>
<organism evidence="2 3">
    <name type="scientific">Naasia lichenicola</name>
    <dbReference type="NCBI Taxonomy" id="2565933"/>
    <lineage>
        <taxon>Bacteria</taxon>
        <taxon>Bacillati</taxon>
        <taxon>Actinomycetota</taxon>
        <taxon>Actinomycetes</taxon>
        <taxon>Micrococcales</taxon>
        <taxon>Microbacteriaceae</taxon>
        <taxon>Naasia</taxon>
    </lineage>
</organism>
<dbReference type="PROSITE" id="PS51384">
    <property type="entry name" value="FAD_FR"/>
    <property type="match status" value="1"/>
</dbReference>
<reference evidence="2 3" key="1">
    <citation type="submission" date="2019-04" db="EMBL/GenBank/DDBJ databases">
        <authorList>
            <person name="Jiang L."/>
        </authorList>
    </citation>
    <scope>NUCLEOTIDE SEQUENCE [LARGE SCALE GENOMIC DNA]</scope>
    <source>
        <strain evidence="2 3">YIM 131853</strain>
    </source>
</reference>
<accession>A0A4S4FP39</accession>
<evidence type="ECO:0000313" key="2">
    <source>
        <dbReference type="EMBL" id="THG32340.1"/>
    </source>
</evidence>
<dbReference type="RefSeq" id="WP_136426505.1">
    <property type="nucleotide sequence ID" value="NZ_SSSM01000002.1"/>
</dbReference>
<dbReference type="InterPro" id="IPR039261">
    <property type="entry name" value="FNR_nucleotide-bd"/>
</dbReference>
<dbReference type="CDD" id="cd06193">
    <property type="entry name" value="siderophore_interacting"/>
    <property type="match status" value="1"/>
</dbReference>
<dbReference type="SUPFAM" id="SSF63380">
    <property type="entry name" value="Riboflavin synthase domain-like"/>
    <property type="match status" value="1"/>
</dbReference>
<keyword evidence="3" id="KW-1185">Reference proteome</keyword>
<dbReference type="Proteomes" id="UP000309133">
    <property type="component" value="Unassembled WGS sequence"/>
</dbReference>
<dbReference type="EMBL" id="SSSM01000002">
    <property type="protein sequence ID" value="THG32340.1"/>
    <property type="molecule type" value="Genomic_DNA"/>
</dbReference>
<dbReference type="InterPro" id="IPR017938">
    <property type="entry name" value="Riboflavin_synthase-like_b-brl"/>
</dbReference>
<proteinExistence type="predicted"/>
<sequence>MTALPLSTSRTREVVRHDLKLRSLTVTAVQRLTEHLTRVTLAGDDLADFSSVGPEDHVKILFPAPPGERIARDYTPAVHRADTGELDLDFVLHGDSGPASAWASGAQVGDTLNIGGPRGSRLAPNGYRRIVLLADESAVPALSRWIVATRDVSEVIAFVQSDDPAILDYPFPNGDRVAVTAIGVGSEAALVALGGLHLDEDTYIWAAGEATALIPVRRHLRRELGLAASQVKVDGYWKFGTAELDHHAPLDPDDPED</sequence>
<evidence type="ECO:0000313" key="3">
    <source>
        <dbReference type="Proteomes" id="UP000309133"/>
    </source>
</evidence>
<gene>
    <name evidence="2" type="ORF">E6C64_04795</name>
</gene>
<dbReference type="Pfam" id="PF04954">
    <property type="entry name" value="SIP"/>
    <property type="match status" value="1"/>
</dbReference>
<dbReference type="AlphaFoldDB" id="A0A4S4FP39"/>
<dbReference type="Gene3D" id="3.40.50.80">
    <property type="entry name" value="Nucleotide-binding domain of ferredoxin-NADP reductase (FNR) module"/>
    <property type="match status" value="1"/>
</dbReference>
<feature type="domain" description="FAD-binding FR-type" evidence="1">
    <location>
        <begin position="19"/>
        <end position="124"/>
    </location>
</feature>
<dbReference type="OrthoDB" id="9814826at2"/>
<protein>
    <submittedName>
        <fullName evidence="2">Siderophore-interacting protein</fullName>
    </submittedName>
</protein>
<dbReference type="InterPro" id="IPR013113">
    <property type="entry name" value="SIP_FAD-bd"/>
</dbReference>
<evidence type="ECO:0000259" key="1">
    <source>
        <dbReference type="PROSITE" id="PS51384"/>
    </source>
</evidence>
<comment type="caution">
    <text evidence="2">The sequence shown here is derived from an EMBL/GenBank/DDBJ whole genome shotgun (WGS) entry which is preliminary data.</text>
</comment>
<dbReference type="PANTHER" id="PTHR30157">
    <property type="entry name" value="FERRIC REDUCTASE, NADPH-DEPENDENT"/>
    <property type="match status" value="1"/>
</dbReference>
<dbReference type="InterPro" id="IPR007037">
    <property type="entry name" value="SIP_rossman_dom"/>
</dbReference>
<dbReference type="InterPro" id="IPR017927">
    <property type="entry name" value="FAD-bd_FR_type"/>
</dbReference>
<name>A0A4S4FP39_9MICO</name>
<dbReference type="GO" id="GO:0051537">
    <property type="term" value="F:2 iron, 2 sulfur cluster binding"/>
    <property type="evidence" value="ECO:0007669"/>
    <property type="project" value="UniProtKB-KW"/>
</dbReference>